<dbReference type="EMBL" id="CAXIEN010000008">
    <property type="protein sequence ID" value="CAL1263310.1"/>
    <property type="molecule type" value="Genomic_DNA"/>
</dbReference>
<organism evidence="1 2">
    <name type="scientific">Larinioides sclopetarius</name>
    <dbReference type="NCBI Taxonomy" id="280406"/>
    <lineage>
        <taxon>Eukaryota</taxon>
        <taxon>Metazoa</taxon>
        <taxon>Ecdysozoa</taxon>
        <taxon>Arthropoda</taxon>
        <taxon>Chelicerata</taxon>
        <taxon>Arachnida</taxon>
        <taxon>Araneae</taxon>
        <taxon>Araneomorphae</taxon>
        <taxon>Entelegynae</taxon>
        <taxon>Araneoidea</taxon>
        <taxon>Araneidae</taxon>
        <taxon>Larinioides</taxon>
    </lineage>
</organism>
<gene>
    <name evidence="1" type="ORF">LARSCL_LOCUS1433</name>
</gene>
<sequence length="82" mass="9818">MKSFMTTLRRQDPCSCCAGNTNGFQRLQPTPRFNKTQWISNVSATSKDKNFFTETLFITWNIEYSKYQQQFFSKRSFIFYQT</sequence>
<name>A0AAV1YZ61_9ARAC</name>
<reference evidence="1 2" key="1">
    <citation type="submission" date="2024-04" db="EMBL/GenBank/DDBJ databases">
        <authorList>
            <person name="Rising A."/>
            <person name="Reimegard J."/>
            <person name="Sonavane S."/>
            <person name="Akerstrom W."/>
            <person name="Nylinder S."/>
            <person name="Hedman E."/>
            <person name="Kallberg Y."/>
        </authorList>
    </citation>
    <scope>NUCLEOTIDE SEQUENCE [LARGE SCALE GENOMIC DNA]</scope>
</reference>
<dbReference type="AlphaFoldDB" id="A0AAV1YZ61"/>
<evidence type="ECO:0000313" key="1">
    <source>
        <dbReference type="EMBL" id="CAL1263310.1"/>
    </source>
</evidence>
<dbReference type="Proteomes" id="UP001497382">
    <property type="component" value="Unassembled WGS sequence"/>
</dbReference>
<protein>
    <submittedName>
        <fullName evidence="1">Uncharacterized protein</fullName>
    </submittedName>
</protein>
<proteinExistence type="predicted"/>
<accession>A0AAV1YZ61</accession>
<feature type="non-terminal residue" evidence="1">
    <location>
        <position position="82"/>
    </location>
</feature>
<keyword evidence="2" id="KW-1185">Reference proteome</keyword>
<evidence type="ECO:0000313" key="2">
    <source>
        <dbReference type="Proteomes" id="UP001497382"/>
    </source>
</evidence>
<comment type="caution">
    <text evidence="1">The sequence shown here is derived from an EMBL/GenBank/DDBJ whole genome shotgun (WGS) entry which is preliminary data.</text>
</comment>